<organism evidence="1 2">
    <name type="scientific">Hymenobacter luteus</name>
    <dbReference type="NCBI Taxonomy" id="1411122"/>
    <lineage>
        <taxon>Bacteria</taxon>
        <taxon>Pseudomonadati</taxon>
        <taxon>Bacteroidota</taxon>
        <taxon>Cytophagia</taxon>
        <taxon>Cytophagales</taxon>
        <taxon>Hymenobacteraceae</taxon>
        <taxon>Hymenobacter</taxon>
    </lineage>
</organism>
<dbReference type="RefSeq" id="WP_183405073.1">
    <property type="nucleotide sequence ID" value="NZ_JACHGG010000007.1"/>
</dbReference>
<evidence type="ECO:0008006" key="3">
    <source>
        <dbReference type="Google" id="ProtNLM"/>
    </source>
</evidence>
<dbReference type="PANTHER" id="PTHR42754:SF1">
    <property type="entry name" value="LIPOPROTEIN"/>
    <property type="match status" value="1"/>
</dbReference>
<dbReference type="AlphaFoldDB" id="A0A7W9T3I1"/>
<proteinExistence type="predicted"/>
<keyword evidence="2" id="KW-1185">Reference proteome</keyword>
<evidence type="ECO:0000313" key="1">
    <source>
        <dbReference type="EMBL" id="MBB6060916.1"/>
    </source>
</evidence>
<dbReference type="SUPFAM" id="SSF50998">
    <property type="entry name" value="Quinoprotein alcohol dehydrogenase-like"/>
    <property type="match status" value="1"/>
</dbReference>
<dbReference type="InterPro" id="IPR011047">
    <property type="entry name" value="Quinoprotein_ADH-like_sf"/>
</dbReference>
<protein>
    <recommendedName>
        <fullName evidence="3">T9SS type A sorting domain-containing protein</fullName>
    </recommendedName>
</protein>
<dbReference type="InterPro" id="IPR026444">
    <property type="entry name" value="Secre_tail"/>
</dbReference>
<reference evidence="1 2" key="1">
    <citation type="submission" date="2020-08" db="EMBL/GenBank/DDBJ databases">
        <title>Genomic Encyclopedia of Type Strains, Phase IV (KMG-IV): sequencing the most valuable type-strain genomes for metagenomic binning, comparative biology and taxonomic classification.</title>
        <authorList>
            <person name="Goeker M."/>
        </authorList>
    </citation>
    <scope>NUCLEOTIDE SEQUENCE [LARGE SCALE GENOMIC DNA]</scope>
    <source>
        <strain evidence="1 2">DSM 26718</strain>
    </source>
</reference>
<comment type="caution">
    <text evidence="1">The sequence shown here is derived from an EMBL/GenBank/DDBJ whole genome shotgun (WGS) entry which is preliminary data.</text>
</comment>
<sequence>MLPPAFSRLRKQLFGYPLRRIKQPRHFRLVASLLAGAAMALSASTALGQWLPDKEWDRVYGGYETERLNVVIPTADGGYLLGQHSQSGAGGTRTQPSQGEADYFIVKIGPNGVKQWDRRYGGTGQDNITCIKQAPDGGYFLGGTTCSEKSGDVSRPHVGHLVQGESIEDFWVVRIDAQGNKLWDQRAGGVAYDMARAMCLTPDGGVLVVGSSSSNFQQVFDFYLVKFNSEGIVEWEEKFGGPDEDQAFDIQPTADGGYLLAGYSDSPPGAHKTYSSQGKHDYWLVKVSADGKRQWDRGYGGNDVEHLTSLTPISDGGWLLGGSSSSGVSGDKTEPSRGNTDYWVVRLDAQYNKVWDKTLGGTGDDRLTTVALTPGNGWLLGGTTSSETSGDKTQAPRGMRDYWVVSLAPQGTKRWDARYGGDYDELMTGILTTPDNGILLSGTSLSARSGDKSINNIGLGSGWLVKLSGGGFVTSTRASHHEANAWQAYPNPAQKRLYVRKAHGSAGPVTLELRDPTGRLLRQLTTPASSLVPAEIPLTDLGPGMYLVQIRSADAPAQTLRVTVQ</sequence>
<dbReference type="PANTHER" id="PTHR42754">
    <property type="entry name" value="ENDOGLUCANASE"/>
    <property type="match status" value="1"/>
</dbReference>
<gene>
    <name evidence="1" type="ORF">HNQ93_003792</name>
</gene>
<dbReference type="EMBL" id="JACHGG010000007">
    <property type="protein sequence ID" value="MBB6060916.1"/>
    <property type="molecule type" value="Genomic_DNA"/>
</dbReference>
<dbReference type="NCBIfam" id="TIGR04183">
    <property type="entry name" value="Por_Secre_tail"/>
    <property type="match status" value="1"/>
</dbReference>
<accession>A0A7W9T3I1</accession>
<dbReference type="Proteomes" id="UP000532746">
    <property type="component" value="Unassembled WGS sequence"/>
</dbReference>
<evidence type="ECO:0000313" key="2">
    <source>
        <dbReference type="Proteomes" id="UP000532746"/>
    </source>
</evidence>
<name>A0A7W9T3I1_9BACT</name>